<accession>A0A0G0U6F0</accession>
<evidence type="ECO:0008006" key="4">
    <source>
        <dbReference type="Google" id="ProtNLM"/>
    </source>
</evidence>
<dbReference type="InterPro" id="IPR041682">
    <property type="entry name" value="AAA_14"/>
</dbReference>
<dbReference type="PANTHER" id="PTHR43566">
    <property type="entry name" value="CONSERVED PROTEIN"/>
    <property type="match status" value="1"/>
</dbReference>
<dbReference type="Pfam" id="PF13635">
    <property type="entry name" value="DUF4143"/>
    <property type="match status" value="1"/>
</dbReference>
<dbReference type="Pfam" id="PF13173">
    <property type="entry name" value="AAA_14"/>
    <property type="match status" value="1"/>
</dbReference>
<evidence type="ECO:0000313" key="3">
    <source>
        <dbReference type="EMBL" id="KKR82771.1"/>
    </source>
</evidence>
<reference evidence="3" key="1">
    <citation type="journal article" date="2015" name="Nature">
        <title>rRNA introns, odd ribosomes, and small enigmatic genomes across a large radiation of phyla.</title>
        <authorList>
            <person name="Brown C.T."/>
            <person name="Hug L.A."/>
            <person name="Thomas B.C."/>
            <person name="Sharon I."/>
            <person name="Castelle C.J."/>
            <person name="Singh A."/>
            <person name="Wilkins M.J."/>
            <person name="Williams K.H."/>
            <person name="Banfield J.F."/>
        </authorList>
    </citation>
    <scope>NUCLEOTIDE SEQUENCE [LARGE SCALE GENOMIC DNA]</scope>
</reference>
<sequence length="422" mass="48829">MIKRKILAKLEEHLLSDQMTFLIGPRQVGKTYLMRILKEKLEDRGEKTIWLNLDSEEDAAKLTSQITLLSYIELMVGKEKAFVFIDEIQRKSNAGLFLKGIYDMNLPYKFIISGSGSLELKAKIPESMAGRKQLFVINPVSFEEFVNFKTDYHYEDRLDNFFALEKRKTEQLLSEYLVFGGYPRVVLAQTASLKQSQMQEIYRSYIDRDIHDLLRLEKPDALTNLLKILAAQIGSLVSITELSSTLGLDEKTIKIYLSYLEQTFIIKKVTPYYKNTRKEITKAPIYYFLDLGLRNWLLGLLGLPQIPSPLSGHLFENMIFNILRAQLESTPTQIHFWRTRDQAEVDFVLVWGLDVTPIEAKYSSIEKTSITRSYRSFLTKYTPKNGYFIHLGEEKKVSIGGTTVNFIPYYSLITNVHQFTIN</sequence>
<dbReference type="Proteomes" id="UP000034601">
    <property type="component" value="Unassembled WGS sequence"/>
</dbReference>
<evidence type="ECO:0000259" key="1">
    <source>
        <dbReference type="Pfam" id="PF13173"/>
    </source>
</evidence>
<dbReference type="AlphaFoldDB" id="A0A0G0U6F0"/>
<organism evidence="3">
    <name type="scientific">Candidatus Daviesbacteria bacterium GW2011_GWA2_40_9</name>
    <dbReference type="NCBI Taxonomy" id="1618424"/>
    <lineage>
        <taxon>Bacteria</taxon>
        <taxon>Candidatus Daviesiibacteriota</taxon>
    </lineage>
</organism>
<feature type="domain" description="AAA" evidence="1">
    <location>
        <begin position="17"/>
        <end position="145"/>
    </location>
</feature>
<dbReference type="PATRIC" id="fig|1618424.3.peg.768"/>
<gene>
    <name evidence="3" type="ORF">UU29_C0009G0042</name>
</gene>
<dbReference type="InterPro" id="IPR025420">
    <property type="entry name" value="DUF4143"/>
</dbReference>
<feature type="domain" description="DUF4143" evidence="2">
    <location>
        <begin position="207"/>
        <end position="363"/>
    </location>
</feature>
<dbReference type="PANTHER" id="PTHR43566:SF1">
    <property type="entry name" value="AAA+ ATPASE DOMAIN-CONTAINING PROTEIN"/>
    <property type="match status" value="1"/>
</dbReference>
<dbReference type="EMBL" id="LCAB01000009">
    <property type="protein sequence ID" value="KKR82771.1"/>
    <property type="molecule type" value="Genomic_DNA"/>
</dbReference>
<dbReference type="Gene3D" id="3.40.50.300">
    <property type="entry name" value="P-loop containing nucleotide triphosphate hydrolases"/>
    <property type="match status" value="1"/>
</dbReference>
<evidence type="ECO:0000259" key="2">
    <source>
        <dbReference type="Pfam" id="PF13635"/>
    </source>
</evidence>
<comment type="caution">
    <text evidence="3">The sequence shown here is derived from an EMBL/GenBank/DDBJ whole genome shotgun (WGS) entry which is preliminary data.</text>
</comment>
<dbReference type="InterPro" id="IPR027417">
    <property type="entry name" value="P-loop_NTPase"/>
</dbReference>
<dbReference type="SUPFAM" id="SSF52540">
    <property type="entry name" value="P-loop containing nucleoside triphosphate hydrolases"/>
    <property type="match status" value="1"/>
</dbReference>
<proteinExistence type="predicted"/>
<name>A0A0G0U6F0_9BACT</name>
<protein>
    <recommendedName>
        <fullName evidence="4">ATPase</fullName>
    </recommendedName>
</protein>